<dbReference type="Pfam" id="PF03176">
    <property type="entry name" value="MMPL"/>
    <property type="match status" value="1"/>
</dbReference>
<feature type="transmembrane region" description="Helical" evidence="6">
    <location>
        <begin position="262"/>
        <end position="282"/>
    </location>
</feature>
<organism evidence="8 9">
    <name type="scientific">Pelovirga terrestris</name>
    <dbReference type="NCBI Taxonomy" id="2771352"/>
    <lineage>
        <taxon>Bacteria</taxon>
        <taxon>Pseudomonadati</taxon>
        <taxon>Thermodesulfobacteriota</taxon>
        <taxon>Desulfuromonadia</taxon>
        <taxon>Geobacterales</taxon>
        <taxon>Geobacteraceae</taxon>
        <taxon>Pelovirga</taxon>
    </lineage>
</organism>
<feature type="transmembrane region" description="Helical" evidence="6">
    <location>
        <begin position="609"/>
        <end position="633"/>
    </location>
</feature>
<evidence type="ECO:0000256" key="1">
    <source>
        <dbReference type="ARBA" id="ARBA00004651"/>
    </source>
</evidence>
<feature type="domain" description="SSD" evidence="7">
    <location>
        <begin position="235"/>
        <end position="357"/>
    </location>
</feature>
<feature type="transmembrane region" description="Helical" evidence="6">
    <location>
        <begin position="390"/>
        <end position="409"/>
    </location>
</feature>
<feature type="transmembrane region" description="Helical" evidence="6">
    <location>
        <begin position="25"/>
        <end position="43"/>
    </location>
</feature>
<feature type="transmembrane region" description="Helical" evidence="6">
    <location>
        <begin position="303"/>
        <end position="323"/>
    </location>
</feature>
<gene>
    <name evidence="8" type="ORF">ICT70_12370</name>
</gene>
<protein>
    <submittedName>
        <fullName evidence="8">MMPL family transporter</fullName>
    </submittedName>
</protein>
<dbReference type="GO" id="GO:0005886">
    <property type="term" value="C:plasma membrane"/>
    <property type="evidence" value="ECO:0007669"/>
    <property type="project" value="UniProtKB-SubCell"/>
</dbReference>
<evidence type="ECO:0000313" key="8">
    <source>
        <dbReference type="EMBL" id="MBD1401460.1"/>
    </source>
</evidence>
<reference evidence="8" key="1">
    <citation type="submission" date="2020-09" db="EMBL/GenBank/DDBJ databases">
        <title>Pelobacter alkaliphilus sp. nov., a novel anaerobic arsenate-reducing bacterium from terrestrial mud volcano.</title>
        <authorList>
            <person name="Khomyakova M.A."/>
            <person name="Merkel A.Y."/>
            <person name="Slobodkin A.I."/>
        </authorList>
    </citation>
    <scope>NUCLEOTIDE SEQUENCE</scope>
    <source>
        <strain evidence="8">M08fum</strain>
    </source>
</reference>
<keyword evidence="9" id="KW-1185">Reference proteome</keyword>
<dbReference type="PANTHER" id="PTHR33406">
    <property type="entry name" value="MEMBRANE PROTEIN MJ1562-RELATED"/>
    <property type="match status" value="1"/>
</dbReference>
<dbReference type="RefSeq" id="WP_191157087.1">
    <property type="nucleotide sequence ID" value="NZ_JACWUN010000015.1"/>
</dbReference>
<evidence type="ECO:0000256" key="6">
    <source>
        <dbReference type="SAM" id="Phobius"/>
    </source>
</evidence>
<dbReference type="AlphaFoldDB" id="A0A8J6UIQ2"/>
<feature type="transmembrane region" description="Helical" evidence="6">
    <location>
        <begin position="680"/>
        <end position="701"/>
    </location>
</feature>
<keyword evidence="5 6" id="KW-0472">Membrane</keyword>
<dbReference type="PROSITE" id="PS50156">
    <property type="entry name" value="SSD"/>
    <property type="match status" value="1"/>
</dbReference>
<evidence type="ECO:0000256" key="5">
    <source>
        <dbReference type="ARBA" id="ARBA00023136"/>
    </source>
</evidence>
<keyword evidence="4 6" id="KW-1133">Transmembrane helix</keyword>
<dbReference type="InterPro" id="IPR050545">
    <property type="entry name" value="Mycobact_MmpL"/>
</dbReference>
<feature type="transmembrane region" description="Helical" evidence="6">
    <location>
        <begin position="207"/>
        <end position="225"/>
    </location>
</feature>
<feature type="transmembrane region" description="Helical" evidence="6">
    <location>
        <begin position="707"/>
        <end position="734"/>
    </location>
</feature>
<dbReference type="Gene3D" id="1.20.1640.10">
    <property type="entry name" value="Multidrug efflux transporter AcrB transmembrane domain"/>
    <property type="match status" value="2"/>
</dbReference>
<evidence type="ECO:0000256" key="2">
    <source>
        <dbReference type="ARBA" id="ARBA00022475"/>
    </source>
</evidence>
<evidence type="ECO:0000256" key="3">
    <source>
        <dbReference type="ARBA" id="ARBA00022692"/>
    </source>
</evidence>
<accession>A0A8J6UIQ2</accession>
<dbReference type="EMBL" id="JACWUN010000015">
    <property type="protein sequence ID" value="MBD1401460.1"/>
    <property type="molecule type" value="Genomic_DNA"/>
</dbReference>
<dbReference type="SUPFAM" id="SSF82866">
    <property type="entry name" value="Multidrug efflux transporter AcrB transmembrane domain"/>
    <property type="match status" value="2"/>
</dbReference>
<comment type="subcellular location">
    <subcellularLocation>
        <location evidence="1">Cell membrane</location>
        <topology evidence="1">Multi-pass membrane protein</topology>
    </subcellularLocation>
</comment>
<dbReference type="InterPro" id="IPR000731">
    <property type="entry name" value="SSD"/>
</dbReference>
<dbReference type="PANTHER" id="PTHR33406:SF12">
    <property type="entry name" value="BLR2997 PROTEIN"/>
    <property type="match status" value="1"/>
</dbReference>
<feature type="transmembrane region" description="Helical" evidence="6">
    <location>
        <begin position="639"/>
        <end position="659"/>
    </location>
</feature>
<evidence type="ECO:0000259" key="7">
    <source>
        <dbReference type="PROSITE" id="PS50156"/>
    </source>
</evidence>
<feature type="transmembrane region" description="Helical" evidence="6">
    <location>
        <begin position="335"/>
        <end position="358"/>
    </location>
</feature>
<evidence type="ECO:0000256" key="4">
    <source>
        <dbReference type="ARBA" id="ARBA00022989"/>
    </source>
</evidence>
<proteinExistence type="predicted"/>
<evidence type="ECO:0000313" key="9">
    <source>
        <dbReference type="Proteomes" id="UP000632828"/>
    </source>
</evidence>
<feature type="transmembrane region" description="Helical" evidence="6">
    <location>
        <begin position="581"/>
        <end position="602"/>
    </location>
</feature>
<dbReference type="InterPro" id="IPR004869">
    <property type="entry name" value="MMPL_dom"/>
</dbReference>
<keyword evidence="3 6" id="KW-0812">Transmembrane</keyword>
<sequence>MSRPREGTRSAAETFLAYQLGKGRSFCLVLLLILTGSAIYPALHVDIENDNSSMVSHDPQLKQNYNTFRKSFGNDELLIIALTAYDLLSPEKIRRIHNIRSDLTGINGVISVTTPFLRQSPAAIMSPFFPVVPPPTTPEAGLPMLLSPDRETALILVDLSADIAKQQLALTTIEALINKVHADLDLRLTGIPLQKLTVSRLIQRDQMVTIPLAVVILSLLLVFFFRRLSGLLLPLAVMAISLCWTIALYSLGGFALNTITALLPPVVMVLSVTTSVHLYSSWLRGNPLTNDKNHHIIKVVTTLFRPCLFTTLTTAMGLASLLLSNIPAVRLFGGFAATGICLSFVVSFLLVPIVLSFLPQPLGQQNTPSFPLPRILAKLADLSINQPGRVLLVALVSVLFAAIGIPQISNNTDLIRFLKADQQLFRDTMQIDRTFGGVNRIEFMLERADGLPLTHRQDVQQLIIFQQGLKTLPQVIGIDSLLSLLTQQTTAADMTFSPDGLDQLTHRWKAAQESKTGIFTRFSSSDQTRLRLSVRTPVLGTADLAALISNIEKLADPGLGRLYQLTPTGEAYQLAIDSNQLVRSLVSSFSLSLVMILTSILLMFRSFKLLSVALIPNLIPLLWTFGLMGFLGIDLSTGTAMIAAVAIGLTVDSTIHFLAEFQRANSGNCSAAIRWTTTTTGQALSISALVLFCGFAAGGASSFLPTVYFSLLTGTTMLGALICDLVVLPAGLVLMDRYQTERQPC</sequence>
<feature type="transmembrane region" description="Helical" evidence="6">
    <location>
        <begin position="232"/>
        <end position="256"/>
    </location>
</feature>
<keyword evidence="2" id="KW-1003">Cell membrane</keyword>
<comment type="caution">
    <text evidence="8">The sequence shown here is derived from an EMBL/GenBank/DDBJ whole genome shotgun (WGS) entry which is preliminary data.</text>
</comment>
<dbReference type="Proteomes" id="UP000632828">
    <property type="component" value="Unassembled WGS sequence"/>
</dbReference>
<name>A0A8J6UIQ2_9BACT</name>